<dbReference type="AlphaFoldDB" id="U4LDL7"/>
<reference evidence="1 2" key="1">
    <citation type="journal article" date="2013" name="PLoS Genet.">
        <title>The genome and development-dependent transcriptomes of Pyronema confluens: a window into fungal evolution.</title>
        <authorList>
            <person name="Traeger S."/>
            <person name="Altegoer F."/>
            <person name="Freitag M."/>
            <person name="Gabaldon T."/>
            <person name="Kempken F."/>
            <person name="Kumar A."/>
            <person name="Marcet-Houben M."/>
            <person name="Poggeler S."/>
            <person name="Stajich J.E."/>
            <person name="Nowrousian M."/>
        </authorList>
    </citation>
    <scope>NUCLEOTIDE SEQUENCE [LARGE SCALE GENOMIC DNA]</scope>
    <source>
        <strain evidence="2">CBS 100304</strain>
        <tissue evidence="1">Vegetative mycelium</tissue>
    </source>
</reference>
<dbReference type="EMBL" id="HF935309">
    <property type="protein sequence ID" value="CCX29622.1"/>
    <property type="molecule type" value="Genomic_DNA"/>
</dbReference>
<proteinExistence type="predicted"/>
<organism evidence="1 2">
    <name type="scientific">Pyronema omphalodes (strain CBS 100304)</name>
    <name type="common">Pyronema confluens</name>
    <dbReference type="NCBI Taxonomy" id="1076935"/>
    <lineage>
        <taxon>Eukaryota</taxon>
        <taxon>Fungi</taxon>
        <taxon>Dikarya</taxon>
        <taxon>Ascomycota</taxon>
        <taxon>Pezizomycotina</taxon>
        <taxon>Pezizomycetes</taxon>
        <taxon>Pezizales</taxon>
        <taxon>Pyronemataceae</taxon>
        <taxon>Pyronema</taxon>
    </lineage>
</organism>
<keyword evidence="2" id="KW-1185">Reference proteome</keyword>
<dbReference type="Proteomes" id="UP000018144">
    <property type="component" value="Unassembled WGS sequence"/>
</dbReference>
<accession>U4LDL7</accession>
<evidence type="ECO:0000313" key="1">
    <source>
        <dbReference type="EMBL" id="CCX29622.1"/>
    </source>
</evidence>
<protein>
    <submittedName>
        <fullName evidence="1">Uncharacterized protein</fullName>
    </submittedName>
</protein>
<sequence length="76" mass="8024">MHRPFPRPCPSPSDSAPHDFVRGFPEALANTSGPSVLEIAVKVSLLKYSGYLKGFVSGFFGRFSGNPLGGNGNLDG</sequence>
<name>U4LDL7_PYROM</name>
<evidence type="ECO:0000313" key="2">
    <source>
        <dbReference type="Proteomes" id="UP000018144"/>
    </source>
</evidence>
<gene>
    <name evidence="1" type="ORF">PCON_06283</name>
</gene>